<feature type="transmembrane region" description="Helical" evidence="1">
    <location>
        <begin position="147"/>
        <end position="169"/>
    </location>
</feature>
<proteinExistence type="predicted"/>
<keyword evidence="1" id="KW-1133">Transmembrane helix</keyword>
<dbReference type="Proteomes" id="UP000005096">
    <property type="component" value="Chromosome"/>
</dbReference>
<feature type="transmembrane region" description="Helical" evidence="1">
    <location>
        <begin position="215"/>
        <end position="233"/>
    </location>
</feature>
<accession>E3CVQ0</accession>
<sequence length="234" mass="24867">MNEWIQHIPIFGSLANAAAVLAGGSFGLLMRSRLPQRHVETAFHAIGLFTLFLGIHMAAKTQNFLVLIFSLVLGALTGEALNLEKRLDNFAEGLRQRFRCENDRFVQGFVTAFLLFCTGSMTILGAIEEGLGGYPNLLLAKTVLDGFSSVALAASLGPGVVAASVPLLLFQGGLTLGARAFQSLLSQPVIDEMSAVGGILLLGLGLSLLEIRRFRVLNLLPGLLFAAALSSLLS</sequence>
<keyword evidence="3" id="KW-1185">Reference proteome</keyword>
<protein>
    <recommendedName>
        <fullName evidence="4">DUF554 domain-containing protein</fullName>
    </recommendedName>
</protein>
<keyword evidence="1" id="KW-0472">Membrane</keyword>
<dbReference type="Pfam" id="PF04474">
    <property type="entry name" value="DUF554"/>
    <property type="match status" value="1"/>
</dbReference>
<evidence type="ECO:0000256" key="1">
    <source>
        <dbReference type="SAM" id="Phobius"/>
    </source>
</evidence>
<evidence type="ECO:0000313" key="3">
    <source>
        <dbReference type="Proteomes" id="UP000005096"/>
    </source>
</evidence>
<evidence type="ECO:0000313" key="2">
    <source>
        <dbReference type="EMBL" id="EFQ23251.1"/>
    </source>
</evidence>
<gene>
    <name evidence="2" type="ORF">Apau_0823</name>
</gene>
<feature type="transmembrane region" description="Helical" evidence="1">
    <location>
        <begin position="41"/>
        <end position="58"/>
    </location>
</feature>
<dbReference type="STRING" id="584708.Apau_0823"/>
<dbReference type="InterPro" id="IPR007563">
    <property type="entry name" value="DUF554"/>
</dbReference>
<evidence type="ECO:0008006" key="4">
    <source>
        <dbReference type="Google" id="ProtNLM"/>
    </source>
</evidence>
<dbReference type="AlphaFoldDB" id="E3CVQ0"/>
<feature type="transmembrane region" description="Helical" evidence="1">
    <location>
        <begin position="6"/>
        <end position="29"/>
    </location>
</feature>
<dbReference type="eggNOG" id="COG1811">
    <property type="taxonomic scope" value="Bacteria"/>
</dbReference>
<dbReference type="OrthoDB" id="9797976at2"/>
<dbReference type="EMBL" id="CM001022">
    <property type="protein sequence ID" value="EFQ23251.1"/>
    <property type="molecule type" value="Genomic_DNA"/>
</dbReference>
<organism evidence="2 3">
    <name type="scientific">Aminomonas paucivorans DSM 12260</name>
    <dbReference type="NCBI Taxonomy" id="584708"/>
    <lineage>
        <taxon>Bacteria</taxon>
        <taxon>Thermotogati</taxon>
        <taxon>Synergistota</taxon>
        <taxon>Synergistia</taxon>
        <taxon>Synergistales</taxon>
        <taxon>Synergistaceae</taxon>
        <taxon>Aminomonas</taxon>
    </lineage>
</organism>
<dbReference type="PANTHER" id="PTHR36111">
    <property type="entry name" value="INNER MEMBRANE PROTEIN-RELATED"/>
    <property type="match status" value="1"/>
</dbReference>
<keyword evidence="1" id="KW-0812">Transmembrane</keyword>
<name>E3CVQ0_9BACT</name>
<dbReference type="HOGENOM" id="CLU_091659_0_0_0"/>
<dbReference type="PaxDb" id="584708-Apau_0823"/>
<feature type="transmembrane region" description="Helical" evidence="1">
    <location>
        <begin position="64"/>
        <end position="84"/>
    </location>
</feature>
<dbReference type="RefSeq" id="WP_006300419.1">
    <property type="nucleotide sequence ID" value="NZ_CM001022.1"/>
</dbReference>
<feature type="transmembrane region" description="Helical" evidence="1">
    <location>
        <begin position="105"/>
        <end position="127"/>
    </location>
</feature>
<reference evidence="2 3" key="1">
    <citation type="journal article" date="2010" name="Stand. Genomic Sci.">
        <title>Non-contiguous finished genome sequence of Aminomonas paucivorans type strain (GLU-3).</title>
        <authorList>
            <person name="Pitluck S."/>
            <person name="Yasawong M."/>
            <person name="Held B."/>
            <person name="Lapidus A."/>
            <person name="Nolan M."/>
            <person name="Copeland A."/>
            <person name="Lucas S."/>
            <person name="Del Rio T.G."/>
            <person name="Tice H."/>
            <person name="Cheng J.F."/>
            <person name="Chertkov O."/>
            <person name="Goodwin L."/>
            <person name="Tapia R."/>
            <person name="Han C."/>
            <person name="Liolios K."/>
            <person name="Ivanova N."/>
            <person name="Mavromatis K."/>
            <person name="Ovchinnikova G."/>
            <person name="Pati A."/>
            <person name="Chen A."/>
            <person name="Palaniappan K."/>
            <person name="Land M."/>
            <person name="Hauser L."/>
            <person name="Chang Y.J."/>
            <person name="Jeffries C.D."/>
            <person name="Pukall R."/>
            <person name="Spring S."/>
            <person name="Rohde M."/>
            <person name="Sikorski J."/>
            <person name="Goker M."/>
            <person name="Woyke T."/>
            <person name="Bristow J."/>
            <person name="Eisen J.A."/>
            <person name="Markowitz V."/>
            <person name="Hugenholtz P."/>
            <person name="Kyrpides N.C."/>
            <person name="Klenk H.P."/>
        </authorList>
    </citation>
    <scope>NUCLEOTIDE SEQUENCE [LARGE SCALE GENOMIC DNA]</scope>
    <source>
        <strain evidence="2 3">DSM 12260</strain>
    </source>
</reference>
<dbReference type="PANTHER" id="PTHR36111:SF2">
    <property type="entry name" value="INNER MEMBRANE PROTEIN"/>
    <property type="match status" value="1"/>
</dbReference>